<dbReference type="Proteomes" id="UP000446866">
    <property type="component" value="Unassembled WGS sequence"/>
</dbReference>
<dbReference type="CDD" id="cd00063">
    <property type="entry name" value="FN3"/>
    <property type="match status" value="1"/>
</dbReference>
<evidence type="ECO:0000256" key="1">
    <source>
        <dbReference type="SAM" id="SignalP"/>
    </source>
</evidence>
<dbReference type="AlphaFoldDB" id="A0A845QL54"/>
<proteinExistence type="predicted"/>
<dbReference type="Pfam" id="PF00041">
    <property type="entry name" value="fn3"/>
    <property type="match status" value="1"/>
</dbReference>
<dbReference type="InterPro" id="IPR036116">
    <property type="entry name" value="FN3_sf"/>
</dbReference>
<dbReference type="SUPFAM" id="SSF49265">
    <property type="entry name" value="Fibronectin type III"/>
    <property type="match status" value="1"/>
</dbReference>
<protein>
    <submittedName>
        <fullName evidence="3">Fibronectin type III domain-containing protein</fullName>
    </submittedName>
</protein>
<gene>
    <name evidence="3" type="ORF">D0435_09085</name>
</gene>
<comment type="caution">
    <text evidence="3">The sequence shown here is derived from an EMBL/GenBank/DDBJ whole genome shotgun (WGS) entry which is preliminary data.</text>
</comment>
<dbReference type="SMART" id="SM00060">
    <property type="entry name" value="FN3"/>
    <property type="match status" value="2"/>
</dbReference>
<evidence type="ECO:0000259" key="2">
    <source>
        <dbReference type="PROSITE" id="PS50853"/>
    </source>
</evidence>
<accession>A0A845QL54</accession>
<feature type="domain" description="Fibronectin type-III" evidence="2">
    <location>
        <begin position="54"/>
        <end position="142"/>
    </location>
</feature>
<dbReference type="InterPro" id="IPR003961">
    <property type="entry name" value="FN3_dom"/>
</dbReference>
<feature type="chain" id="PRO_5032887577" evidence="1">
    <location>
        <begin position="39"/>
        <end position="415"/>
    </location>
</feature>
<dbReference type="PROSITE" id="PS50853">
    <property type="entry name" value="FN3"/>
    <property type="match status" value="1"/>
</dbReference>
<name>A0A845QL54_9FIRM</name>
<evidence type="ECO:0000313" key="4">
    <source>
        <dbReference type="Proteomes" id="UP000446866"/>
    </source>
</evidence>
<dbReference type="PANTHER" id="PTHR47135">
    <property type="entry name" value="FIBRONECTIN TYPE III DOMAIN-CONTAINING PROTEIN 7"/>
    <property type="match status" value="1"/>
</dbReference>
<keyword evidence="1" id="KW-0732">Signal</keyword>
<dbReference type="PANTHER" id="PTHR47135:SF1">
    <property type="entry name" value="FIBRONECTIN TYPE III DOMAIN-CONTAINING PROTEIN 7"/>
    <property type="match status" value="1"/>
</dbReference>
<dbReference type="InterPro" id="IPR013783">
    <property type="entry name" value="Ig-like_fold"/>
</dbReference>
<organism evidence="3 4">
    <name type="scientific">Anaerotruncus colihominis</name>
    <dbReference type="NCBI Taxonomy" id="169435"/>
    <lineage>
        <taxon>Bacteria</taxon>
        <taxon>Bacillati</taxon>
        <taxon>Bacillota</taxon>
        <taxon>Clostridia</taxon>
        <taxon>Eubacteriales</taxon>
        <taxon>Oscillospiraceae</taxon>
        <taxon>Anaerotruncus</taxon>
    </lineage>
</organism>
<reference evidence="3 4" key="1">
    <citation type="submission" date="2018-08" db="EMBL/GenBank/DDBJ databases">
        <title>Murine metabolic-syndrome-specific gut microbial biobank.</title>
        <authorList>
            <person name="Liu C."/>
        </authorList>
    </citation>
    <scope>NUCLEOTIDE SEQUENCE [LARGE SCALE GENOMIC DNA]</scope>
    <source>
        <strain evidence="3 4">28</strain>
    </source>
</reference>
<keyword evidence="4" id="KW-1185">Reference proteome</keyword>
<sequence>MIKIKPYLENERRPHMKKVITMMMTIAMIFSLAVPAFADDAAAGVEAAITKPAKVETLKVSKNTYKSLKVSWQPVDGAESYQVYRSTTGKTGSFVLKKATTGTTYTNTGLTTGKTYYYKVRAVNSAGKGSFSAVKSNKVAPATVKVEKVSCPKDYQVKVAWNKVSGASGYQVYRSQKGKDNWKLFKSVSSKTTAVTDKMVGKMEYDSKGRKVGYDYSDLDKFWEYKVRAYRTVNGKKVYGNFSKVCQWTPDWTIEEIYDWAWKYVEAMEFPIYEYIEGKENPDRHDSYLWPKKDGTVYHWKHIVGWTTDETVWGDEAFIFTNPANGATEKPSDFVKATPDNMNWGTMWPMKISPYMTKYRIKNTIKRKLDYYIPRLSEANPIYWDPIWNEWSDESSLFTIYYEKYGIGYKFWQLW</sequence>
<feature type="signal peptide" evidence="1">
    <location>
        <begin position="1"/>
        <end position="38"/>
    </location>
</feature>
<dbReference type="EMBL" id="QXWK01000015">
    <property type="protein sequence ID" value="NBH61805.1"/>
    <property type="molecule type" value="Genomic_DNA"/>
</dbReference>
<evidence type="ECO:0000313" key="3">
    <source>
        <dbReference type="EMBL" id="NBH61805.1"/>
    </source>
</evidence>
<dbReference type="Gene3D" id="2.60.40.10">
    <property type="entry name" value="Immunoglobulins"/>
    <property type="match status" value="2"/>
</dbReference>